<dbReference type="AlphaFoldDB" id="A0AAW1PYU2"/>
<keyword evidence="3" id="KW-1185">Reference proteome</keyword>
<sequence length="140" mass="15532">MALCSLHSGLSHLHQGRKVNLSCSAPQRSVGLAGCLRPCKPVQREVSAEAFFPAVAALAIDWSSPDTWAGVGVAVAGLAVGIGIPAFYMQLDAKDEERLEELRELNRQTYKETGEYLSEDEIKKIRSPRWTDRRQFEDDD</sequence>
<keyword evidence="1" id="KW-0472">Membrane</keyword>
<keyword evidence="1" id="KW-0812">Transmembrane</keyword>
<gene>
    <name evidence="2" type="ORF">WJX73_010796</name>
</gene>
<comment type="caution">
    <text evidence="2">The sequence shown here is derived from an EMBL/GenBank/DDBJ whole genome shotgun (WGS) entry which is preliminary data.</text>
</comment>
<dbReference type="EMBL" id="JALJOQ010000004">
    <property type="protein sequence ID" value="KAK9813616.1"/>
    <property type="molecule type" value="Genomic_DNA"/>
</dbReference>
<name>A0AAW1PYU2_9CHLO</name>
<feature type="transmembrane region" description="Helical" evidence="1">
    <location>
        <begin position="68"/>
        <end position="88"/>
    </location>
</feature>
<dbReference type="Proteomes" id="UP001465755">
    <property type="component" value="Unassembled WGS sequence"/>
</dbReference>
<accession>A0AAW1PYU2</accession>
<evidence type="ECO:0000256" key="1">
    <source>
        <dbReference type="SAM" id="Phobius"/>
    </source>
</evidence>
<evidence type="ECO:0000313" key="3">
    <source>
        <dbReference type="Proteomes" id="UP001465755"/>
    </source>
</evidence>
<proteinExistence type="predicted"/>
<organism evidence="2 3">
    <name type="scientific">Symbiochloris irregularis</name>
    <dbReference type="NCBI Taxonomy" id="706552"/>
    <lineage>
        <taxon>Eukaryota</taxon>
        <taxon>Viridiplantae</taxon>
        <taxon>Chlorophyta</taxon>
        <taxon>core chlorophytes</taxon>
        <taxon>Trebouxiophyceae</taxon>
        <taxon>Trebouxiales</taxon>
        <taxon>Trebouxiaceae</taxon>
        <taxon>Symbiochloris</taxon>
    </lineage>
</organism>
<reference evidence="2 3" key="1">
    <citation type="journal article" date="2024" name="Nat. Commun.">
        <title>Phylogenomics reveals the evolutionary origins of lichenization in chlorophyte algae.</title>
        <authorList>
            <person name="Puginier C."/>
            <person name="Libourel C."/>
            <person name="Otte J."/>
            <person name="Skaloud P."/>
            <person name="Haon M."/>
            <person name="Grisel S."/>
            <person name="Petersen M."/>
            <person name="Berrin J.G."/>
            <person name="Delaux P.M."/>
            <person name="Dal Grande F."/>
            <person name="Keller J."/>
        </authorList>
    </citation>
    <scope>NUCLEOTIDE SEQUENCE [LARGE SCALE GENOMIC DNA]</scope>
    <source>
        <strain evidence="2 3">SAG 2036</strain>
    </source>
</reference>
<protein>
    <submittedName>
        <fullName evidence="2">Uncharacterized protein</fullName>
    </submittedName>
</protein>
<evidence type="ECO:0000313" key="2">
    <source>
        <dbReference type="EMBL" id="KAK9813616.1"/>
    </source>
</evidence>
<keyword evidence="1" id="KW-1133">Transmembrane helix</keyword>